<keyword evidence="1" id="KW-0732">Signal</keyword>
<feature type="chain" id="PRO_5024299623" evidence="1">
    <location>
        <begin position="19"/>
        <end position="231"/>
    </location>
</feature>
<organism evidence="2 3">
    <name type="scientific">Lasallia pustulata</name>
    <dbReference type="NCBI Taxonomy" id="136370"/>
    <lineage>
        <taxon>Eukaryota</taxon>
        <taxon>Fungi</taxon>
        <taxon>Dikarya</taxon>
        <taxon>Ascomycota</taxon>
        <taxon>Pezizomycotina</taxon>
        <taxon>Lecanoromycetes</taxon>
        <taxon>OSLEUM clade</taxon>
        <taxon>Umbilicariomycetidae</taxon>
        <taxon>Umbilicariales</taxon>
        <taxon>Umbilicariaceae</taxon>
        <taxon>Lasallia</taxon>
    </lineage>
</organism>
<reference evidence="2 3" key="1">
    <citation type="submission" date="2019-09" db="EMBL/GenBank/DDBJ databases">
        <title>The hologenome of the rock-dwelling lichen Lasallia pustulata.</title>
        <authorList>
            <person name="Greshake Tzovaras B."/>
            <person name="Segers F."/>
            <person name="Bicker A."/>
            <person name="Dal Grande F."/>
            <person name="Otte J."/>
            <person name="Hankeln T."/>
            <person name="Schmitt I."/>
            <person name="Ebersberger I."/>
        </authorList>
    </citation>
    <scope>NUCLEOTIDE SEQUENCE [LARGE SCALE GENOMIC DNA]</scope>
    <source>
        <strain evidence="2">A1-1</strain>
    </source>
</reference>
<evidence type="ECO:0000313" key="3">
    <source>
        <dbReference type="Proteomes" id="UP000324767"/>
    </source>
</evidence>
<dbReference type="AlphaFoldDB" id="A0A5M8PQB2"/>
<dbReference type="OrthoDB" id="5421637at2759"/>
<evidence type="ECO:0000256" key="1">
    <source>
        <dbReference type="SAM" id="SignalP"/>
    </source>
</evidence>
<sequence>MKSTLVSSTFLLAAGALSQHNTSTANGCDDGYYPGTDTVIYTVPYTYQQVMSIIGDYQNLTWSGSPGDSVTLNGTDNTVGTARTYDISGAHVIETITEYSKPPNGPYVEVHVLAPLTLPSLNVSFYGDFDGTIVTPICNGAASTFNFTINFCGTNATVAAEALHQIHLTDAQTVGVFLGGQNFTSCAPLNSSLGTPTMGASPAAATFTGAASTLGGSALLACAAALAAVTL</sequence>
<dbReference type="Proteomes" id="UP000324767">
    <property type="component" value="Unassembled WGS sequence"/>
</dbReference>
<name>A0A5M8PQB2_9LECA</name>
<protein>
    <submittedName>
        <fullName evidence="2">Uncharacterized protein</fullName>
    </submittedName>
</protein>
<gene>
    <name evidence="2" type="ORF">FRX48_05056</name>
</gene>
<accession>A0A5M8PQB2</accession>
<comment type="caution">
    <text evidence="2">The sequence shown here is derived from an EMBL/GenBank/DDBJ whole genome shotgun (WGS) entry which is preliminary data.</text>
</comment>
<feature type="signal peptide" evidence="1">
    <location>
        <begin position="1"/>
        <end position="18"/>
    </location>
</feature>
<dbReference type="EMBL" id="VXIT01000008">
    <property type="protein sequence ID" value="KAA6410746.1"/>
    <property type="molecule type" value="Genomic_DNA"/>
</dbReference>
<proteinExistence type="predicted"/>
<evidence type="ECO:0000313" key="2">
    <source>
        <dbReference type="EMBL" id="KAA6410746.1"/>
    </source>
</evidence>